<dbReference type="InterPro" id="IPR050055">
    <property type="entry name" value="EF-Tu_GTPase"/>
</dbReference>
<comment type="caution">
    <text evidence="2">The sequence shown here is derived from an EMBL/GenBank/DDBJ whole genome shotgun (WGS) entry which is preliminary data.</text>
</comment>
<evidence type="ECO:0000313" key="2">
    <source>
        <dbReference type="EMBL" id="KAK8545410.1"/>
    </source>
</evidence>
<dbReference type="PANTHER" id="PTHR43721:SF5">
    <property type="entry name" value="ELONGATION FACTOR TU, CHLOROPLASTIC"/>
    <property type="match status" value="1"/>
</dbReference>
<reference evidence="2 3" key="1">
    <citation type="journal article" date="2024" name="G3 (Bethesda)">
        <title>Genome assembly of Hibiscus sabdariffa L. provides insights into metabolisms of medicinal natural products.</title>
        <authorList>
            <person name="Kim T."/>
        </authorList>
    </citation>
    <scope>NUCLEOTIDE SEQUENCE [LARGE SCALE GENOMIC DNA]</scope>
    <source>
        <strain evidence="2">TK-2024</strain>
        <tissue evidence="2">Old leaves</tissue>
    </source>
</reference>
<dbReference type="PANTHER" id="PTHR43721">
    <property type="entry name" value="ELONGATION FACTOR TU-RELATED"/>
    <property type="match status" value="1"/>
</dbReference>
<dbReference type="Proteomes" id="UP001472677">
    <property type="component" value="Unassembled WGS sequence"/>
</dbReference>
<keyword evidence="3" id="KW-1185">Reference proteome</keyword>
<dbReference type="SUPFAM" id="SSF52540">
    <property type="entry name" value="P-loop containing nucleoside triphosphate hydrolases"/>
    <property type="match status" value="1"/>
</dbReference>
<organism evidence="2 3">
    <name type="scientific">Hibiscus sabdariffa</name>
    <name type="common">roselle</name>
    <dbReference type="NCBI Taxonomy" id="183260"/>
    <lineage>
        <taxon>Eukaryota</taxon>
        <taxon>Viridiplantae</taxon>
        <taxon>Streptophyta</taxon>
        <taxon>Embryophyta</taxon>
        <taxon>Tracheophyta</taxon>
        <taxon>Spermatophyta</taxon>
        <taxon>Magnoliopsida</taxon>
        <taxon>eudicotyledons</taxon>
        <taxon>Gunneridae</taxon>
        <taxon>Pentapetalae</taxon>
        <taxon>rosids</taxon>
        <taxon>malvids</taxon>
        <taxon>Malvales</taxon>
        <taxon>Malvaceae</taxon>
        <taxon>Malvoideae</taxon>
        <taxon>Hibiscus</taxon>
    </lineage>
</organism>
<accession>A0ABR2DR75</accession>
<dbReference type="Pfam" id="PF00009">
    <property type="entry name" value="GTP_EFTU"/>
    <property type="match status" value="1"/>
</dbReference>
<feature type="domain" description="Tr-type G" evidence="1">
    <location>
        <begin position="12"/>
        <end position="126"/>
    </location>
</feature>
<evidence type="ECO:0000259" key="1">
    <source>
        <dbReference type="Pfam" id="PF00009"/>
    </source>
</evidence>
<proteinExistence type="predicted"/>
<sequence length="131" mass="15116">MVSASTRKRSLHYNQTDVVPKESVDGNASSFVGLRYETKIRCYVQVDFCRHAGYTKTMTTRDVHIDGVVLVVSCAEGPMTQTREQILLVKLLSVSQMVVFLNQKDLVDDDELLREVKFKVRNLLYSYVFFW</sequence>
<evidence type="ECO:0000313" key="3">
    <source>
        <dbReference type="Proteomes" id="UP001472677"/>
    </source>
</evidence>
<name>A0ABR2DR75_9ROSI</name>
<gene>
    <name evidence="2" type="ORF">V6N12_026244</name>
</gene>
<dbReference type="InterPro" id="IPR027417">
    <property type="entry name" value="P-loop_NTPase"/>
</dbReference>
<protein>
    <recommendedName>
        <fullName evidence="1">Tr-type G domain-containing protein</fullName>
    </recommendedName>
</protein>
<dbReference type="InterPro" id="IPR000795">
    <property type="entry name" value="T_Tr_GTP-bd_dom"/>
</dbReference>
<dbReference type="Gene3D" id="3.40.50.300">
    <property type="entry name" value="P-loop containing nucleotide triphosphate hydrolases"/>
    <property type="match status" value="1"/>
</dbReference>
<dbReference type="EMBL" id="JBBPBM010000023">
    <property type="protein sequence ID" value="KAK8545410.1"/>
    <property type="molecule type" value="Genomic_DNA"/>
</dbReference>